<dbReference type="Pfam" id="PF00892">
    <property type="entry name" value="EamA"/>
    <property type="match status" value="2"/>
</dbReference>
<dbReference type="InterPro" id="IPR037185">
    <property type="entry name" value="EmrE-like"/>
</dbReference>
<sequence length="296" mass="30554">MAKHYGKYFLALLLFGSNGVVSSRIPLNSYEIVFWRTLIGSAFLLGLLGLTRARAWRRPEGRHLLFVALSGGAMGASWICLFEAYSTVGVSVATLAYYCGPVIVMALSPLLFGERMTLAKALGFGAVLLGMFWVNGAALAGGAAPLGLVCGALSALLYAAMVIFNKKAKSITGLQNAALQLLAGFLTVAVYTLARGGAALPAQMGELAPLLFLGLVNTGLGCYLYFSAIGRLPAGTVAICGYLEPLSALGFAALLLGEALSPLQLAGAALILGGAAAGELLGRPGRWGIKRAPGGR</sequence>
<keyword evidence="6 7" id="KW-0472">Membrane</keyword>
<keyword evidence="3" id="KW-1003">Cell membrane</keyword>
<dbReference type="PANTHER" id="PTHR42920">
    <property type="entry name" value="OS03G0707200 PROTEIN-RELATED"/>
    <property type="match status" value="1"/>
</dbReference>
<feature type="transmembrane region" description="Helical" evidence="7">
    <location>
        <begin position="91"/>
        <end position="112"/>
    </location>
</feature>
<feature type="transmembrane region" description="Helical" evidence="7">
    <location>
        <begin position="32"/>
        <end position="51"/>
    </location>
</feature>
<evidence type="ECO:0000313" key="9">
    <source>
        <dbReference type="EMBL" id="MBC8529920.1"/>
    </source>
</evidence>
<evidence type="ECO:0000259" key="8">
    <source>
        <dbReference type="Pfam" id="PF00892"/>
    </source>
</evidence>
<comment type="similarity">
    <text evidence="2">Belongs to the EamA transporter family.</text>
</comment>
<evidence type="ECO:0000256" key="6">
    <source>
        <dbReference type="ARBA" id="ARBA00023136"/>
    </source>
</evidence>
<feature type="domain" description="EamA" evidence="8">
    <location>
        <begin position="146"/>
        <end position="276"/>
    </location>
</feature>
<protein>
    <submittedName>
        <fullName evidence="9">DMT family transporter</fullName>
    </submittedName>
</protein>
<name>A0A926D3Z0_9FIRM</name>
<organism evidence="9 10">
    <name type="scientific">Luoshenia tenuis</name>
    <dbReference type="NCBI Taxonomy" id="2763654"/>
    <lineage>
        <taxon>Bacteria</taxon>
        <taxon>Bacillati</taxon>
        <taxon>Bacillota</taxon>
        <taxon>Clostridia</taxon>
        <taxon>Christensenellales</taxon>
        <taxon>Christensenellaceae</taxon>
        <taxon>Luoshenia</taxon>
    </lineage>
</organism>
<feature type="transmembrane region" description="Helical" evidence="7">
    <location>
        <begin position="238"/>
        <end position="257"/>
    </location>
</feature>
<accession>A0A926D3Z0</accession>
<feature type="domain" description="EamA" evidence="8">
    <location>
        <begin position="9"/>
        <end position="135"/>
    </location>
</feature>
<evidence type="ECO:0000256" key="4">
    <source>
        <dbReference type="ARBA" id="ARBA00022692"/>
    </source>
</evidence>
<feature type="transmembrane region" description="Helical" evidence="7">
    <location>
        <begin position="207"/>
        <end position="226"/>
    </location>
</feature>
<comment type="caution">
    <text evidence="9">The sequence shown here is derived from an EMBL/GenBank/DDBJ whole genome shotgun (WGS) entry which is preliminary data.</text>
</comment>
<dbReference type="Gene3D" id="1.10.3730.20">
    <property type="match status" value="1"/>
</dbReference>
<evidence type="ECO:0000256" key="5">
    <source>
        <dbReference type="ARBA" id="ARBA00022989"/>
    </source>
</evidence>
<keyword evidence="10" id="KW-1185">Reference proteome</keyword>
<evidence type="ECO:0000256" key="7">
    <source>
        <dbReference type="SAM" id="Phobius"/>
    </source>
</evidence>
<dbReference type="Proteomes" id="UP000654279">
    <property type="component" value="Unassembled WGS sequence"/>
</dbReference>
<feature type="transmembrane region" description="Helical" evidence="7">
    <location>
        <begin position="177"/>
        <end position="195"/>
    </location>
</feature>
<feature type="transmembrane region" description="Helical" evidence="7">
    <location>
        <begin position="146"/>
        <end position="165"/>
    </location>
</feature>
<dbReference type="SUPFAM" id="SSF103481">
    <property type="entry name" value="Multidrug resistance efflux transporter EmrE"/>
    <property type="match status" value="2"/>
</dbReference>
<dbReference type="PANTHER" id="PTHR42920:SF11">
    <property type="entry name" value="INNER MEMBRANE PROTEIN YTFF"/>
    <property type="match status" value="1"/>
</dbReference>
<evidence type="ECO:0000313" key="10">
    <source>
        <dbReference type="Proteomes" id="UP000654279"/>
    </source>
</evidence>
<dbReference type="AlphaFoldDB" id="A0A926D3Z0"/>
<proteinExistence type="inferred from homology"/>
<dbReference type="EMBL" id="JACRSO010000005">
    <property type="protein sequence ID" value="MBC8529920.1"/>
    <property type="molecule type" value="Genomic_DNA"/>
</dbReference>
<keyword evidence="5 7" id="KW-1133">Transmembrane helix</keyword>
<reference evidence="9" key="1">
    <citation type="submission" date="2020-08" db="EMBL/GenBank/DDBJ databases">
        <title>Genome public.</title>
        <authorList>
            <person name="Liu C."/>
            <person name="Sun Q."/>
        </authorList>
    </citation>
    <scope>NUCLEOTIDE SEQUENCE</scope>
    <source>
        <strain evidence="9">NSJ-44</strain>
    </source>
</reference>
<feature type="transmembrane region" description="Helical" evidence="7">
    <location>
        <begin position="263"/>
        <end position="281"/>
    </location>
</feature>
<dbReference type="GO" id="GO:0005886">
    <property type="term" value="C:plasma membrane"/>
    <property type="evidence" value="ECO:0007669"/>
    <property type="project" value="UniProtKB-SubCell"/>
</dbReference>
<evidence type="ECO:0000256" key="3">
    <source>
        <dbReference type="ARBA" id="ARBA00022475"/>
    </source>
</evidence>
<evidence type="ECO:0000256" key="1">
    <source>
        <dbReference type="ARBA" id="ARBA00004651"/>
    </source>
</evidence>
<dbReference type="InterPro" id="IPR051258">
    <property type="entry name" value="Diverse_Substrate_Transporter"/>
</dbReference>
<gene>
    <name evidence="9" type="ORF">H8699_10815</name>
</gene>
<dbReference type="InterPro" id="IPR000620">
    <property type="entry name" value="EamA_dom"/>
</dbReference>
<comment type="subcellular location">
    <subcellularLocation>
        <location evidence="1">Cell membrane</location>
        <topology evidence="1">Multi-pass membrane protein</topology>
    </subcellularLocation>
</comment>
<keyword evidence="4 7" id="KW-0812">Transmembrane</keyword>
<feature type="transmembrane region" description="Helical" evidence="7">
    <location>
        <begin position="63"/>
        <end position="85"/>
    </location>
</feature>
<evidence type="ECO:0000256" key="2">
    <source>
        <dbReference type="ARBA" id="ARBA00007362"/>
    </source>
</evidence>
<feature type="transmembrane region" description="Helical" evidence="7">
    <location>
        <begin position="121"/>
        <end position="140"/>
    </location>
</feature>
<dbReference type="RefSeq" id="WP_249285700.1">
    <property type="nucleotide sequence ID" value="NZ_JACRSO010000005.1"/>
</dbReference>